<evidence type="ECO:0000313" key="3">
    <source>
        <dbReference type="Proteomes" id="UP000095008"/>
    </source>
</evidence>
<feature type="region of interest" description="Disordered" evidence="1">
    <location>
        <begin position="80"/>
        <end position="100"/>
    </location>
</feature>
<evidence type="ECO:0000313" key="2">
    <source>
        <dbReference type="EMBL" id="OCX74961.1"/>
    </source>
</evidence>
<accession>A0A1C2IG63</accession>
<dbReference type="OrthoDB" id="473036at2"/>
<organism evidence="2 3">
    <name type="scientific">Acidithiobacillus thiooxidans</name>
    <name type="common">Thiobacillus thiooxidans</name>
    <dbReference type="NCBI Taxonomy" id="930"/>
    <lineage>
        <taxon>Bacteria</taxon>
        <taxon>Pseudomonadati</taxon>
        <taxon>Pseudomonadota</taxon>
        <taxon>Acidithiobacillia</taxon>
        <taxon>Acidithiobacillales</taxon>
        <taxon>Acidithiobacillaceae</taxon>
        <taxon>Acidithiobacillus</taxon>
    </lineage>
</organism>
<dbReference type="EMBL" id="LWRY01000025">
    <property type="protein sequence ID" value="OCX74961.1"/>
    <property type="molecule type" value="Genomic_DNA"/>
</dbReference>
<evidence type="ECO:0008006" key="4">
    <source>
        <dbReference type="Google" id="ProtNLM"/>
    </source>
</evidence>
<sequence>MSIVALKSTPKSFNDVATEIEPLVQKFRRSGNSKATFLCPNHDDKNASAWIAQTESGWTHAHCSVCGNLREHFNQQGVFFSQSGSRGKRRSAPDRSGAYYDRLKSKTPENKNYKQRQLEVLYYGEPEGTLTHDVYPLDSGLSRGINPQHAMFAENLWRYTPEAVEQAHKLTLHYLQSERKLEGPFHDLLFSANTLDNHLGQDKRALFDSRVKAVLITPLKNPAHFHERAWQETWLDAKGRKIARHFPAGVPQSGHVFYRKQAAAKTLIIGEGLESTLSVPDHFGKTDRIAVMSLANFPRLELIKRYENVLFVPDLEVHGKGLKAVLNLAAQWLSTSPARLYLMRPDGKPLLDPITDKLDANDLTREQLQALRPVFLDADNLLPKDHPMRHWSKESTDKIYNDLKKQLKHDLNQPGSGKKNLIAVGTGVGKSHALGEILPRLDKTAIACTTTREGRCNLARNLTPEQEHHGRAEPLAGCEPLANDSEKPASPEQIVENPQTWCKMYFHRFENATYIGRGHITIDADIVPAPAIISPLGFPIAPVCNHECPHGLTTLHHLTDGQKGANTGADLCPHLLKRLEHWYQEDHLVSTHAGLNGDPLLLKSANHLRDQVIIDEAPALTDKFTWVRETLDHLRHGVFCNHQTDQRFYSGADREERLNAYHQITAWVVHIQNCLQTGWENGDIPPLSGHGDWQEFYDLVKKHKHFGFVTIFERMYRDATERKKPGEPLKKHYGPVLLDRLSQAIQQHTLFYQPSEGASGAMTSVLHTEIGQRLKTATRKQDMMIMTATPSRALKTLCPNIIEKYPATPNLHINWTRGRAFSATALARNPEETIRDAVDILEALPEKGAALMTKAHEEAIGTETFPNLMIGHWNRDHEGQNRWKAAKHLEIIGLQYKSCFDLWMEYEALRRLYNLPWQPAKQNDPWENQNVGISYLPGSENTVYLPKDNPDFAFFVREQYTIEVAQAVGRLRASRRLDETLTVNLRTNIPLLPLFGLVVNSFDGHAHKQLIIHERAVDHVAELVKAALDAGLKPTFRQIDQLAKTQSGKGIRYTNWKKVVDYYVNGDKSLTVNAVQADPDTFIDIEQLWLLKSQPFIDAEARRRGDRIRRREAALPGRGDGPEGQALLNVMAIMDREHCDSAKAALKLLQSGSQNRHHPGDEYEKALERIIAHPIPDYYWLDEDNTHVG</sequence>
<dbReference type="AlphaFoldDB" id="A0A1C2IG63"/>
<comment type="caution">
    <text evidence="2">The sequence shown here is derived from an EMBL/GenBank/DDBJ whole genome shotgun (WGS) entry which is preliminary data.</text>
</comment>
<evidence type="ECO:0000256" key="1">
    <source>
        <dbReference type="SAM" id="MobiDB-lite"/>
    </source>
</evidence>
<proteinExistence type="predicted"/>
<dbReference type="RefSeq" id="WP_065973443.1">
    <property type="nucleotide sequence ID" value="NZ_LWRY01000025.1"/>
</dbReference>
<reference evidence="2" key="1">
    <citation type="journal article" date="2016" name="Int. J. Mol. Sci.">
        <title>Comparative genomics of the extreme acidophile Acidithiobacillus thiooxidans reveals intraspecific divergence and niche adaptation.</title>
        <authorList>
            <person name="Zhang X."/>
            <person name="Feng X."/>
            <person name="Tao J."/>
            <person name="Ma L."/>
            <person name="Xiao Y."/>
            <person name="Liang Y."/>
            <person name="Liu X."/>
            <person name="Yin H."/>
        </authorList>
    </citation>
    <scope>NUCLEOTIDE SEQUENCE [LARGE SCALE GENOMIC DNA]</scope>
    <source>
        <strain evidence="2">DXS-W</strain>
    </source>
</reference>
<keyword evidence="3" id="KW-1185">Reference proteome</keyword>
<protein>
    <recommendedName>
        <fullName evidence="4">Toprim domain-containing protein</fullName>
    </recommendedName>
</protein>
<gene>
    <name evidence="2" type="ORF">A6M23_04290</name>
</gene>
<dbReference type="Proteomes" id="UP000095008">
    <property type="component" value="Unassembled WGS sequence"/>
</dbReference>
<name>A0A1C2IG63_ACITH</name>